<evidence type="ECO:0000259" key="11">
    <source>
        <dbReference type="PROSITE" id="PS50061"/>
    </source>
</evidence>
<evidence type="ECO:0000256" key="5">
    <source>
        <dbReference type="ARBA" id="ARBA00023125"/>
    </source>
</evidence>
<dbReference type="PaxDb" id="8022-A0A060XGQ6"/>
<reference evidence="12" key="1">
    <citation type="journal article" date="2014" name="Nat. Commun.">
        <title>The rainbow trout genome provides novel insights into evolution after whole-genome duplication in vertebrates.</title>
        <authorList>
            <person name="Berthelot C."/>
            <person name="Brunet F."/>
            <person name="Chalopin D."/>
            <person name="Juanchich A."/>
            <person name="Bernard M."/>
            <person name="Noel B."/>
            <person name="Bento P."/>
            <person name="Da Silva C."/>
            <person name="Labadie K."/>
            <person name="Alberti A."/>
            <person name="Aury J.M."/>
            <person name="Louis A."/>
            <person name="Dehais P."/>
            <person name="Bardou P."/>
            <person name="Montfort J."/>
            <person name="Klopp C."/>
            <person name="Cabau C."/>
            <person name="Gaspin C."/>
            <person name="Thorgaard G.H."/>
            <person name="Boussaha M."/>
            <person name="Quillet E."/>
            <person name="Guyomard R."/>
            <person name="Galiana D."/>
            <person name="Bobe J."/>
            <person name="Volff J.N."/>
            <person name="Genet C."/>
            <person name="Wincker P."/>
            <person name="Jaillon O."/>
            <person name="Roest Crollius H."/>
            <person name="Guiguen Y."/>
        </authorList>
    </citation>
    <scope>NUCLEOTIDE SEQUENCE [LARGE SCALE GENOMIC DNA]</scope>
</reference>
<keyword evidence="8 9" id="KW-0539">Nucleus</keyword>
<comment type="similarity">
    <text evidence="2 9">Belongs to the ETS family.</text>
</comment>
<evidence type="ECO:0000313" key="12">
    <source>
        <dbReference type="EMBL" id="CDQ78748.1"/>
    </source>
</evidence>
<dbReference type="Pfam" id="PF12310">
    <property type="entry name" value="Elf-1_N"/>
    <property type="match status" value="1"/>
</dbReference>
<evidence type="ECO:0000256" key="8">
    <source>
        <dbReference type="ARBA" id="ARBA00023242"/>
    </source>
</evidence>
<dbReference type="PROSITE" id="PS00346">
    <property type="entry name" value="ETS_DOMAIN_2"/>
    <property type="match status" value="1"/>
</dbReference>
<evidence type="ECO:0000256" key="2">
    <source>
        <dbReference type="ARBA" id="ARBA00005562"/>
    </source>
</evidence>
<dbReference type="GO" id="GO:0043565">
    <property type="term" value="F:sequence-specific DNA binding"/>
    <property type="evidence" value="ECO:0007669"/>
    <property type="project" value="InterPro"/>
</dbReference>
<evidence type="ECO:0000256" key="6">
    <source>
        <dbReference type="ARBA" id="ARBA00023159"/>
    </source>
</evidence>
<evidence type="ECO:0000256" key="9">
    <source>
        <dbReference type="RuleBase" id="RU004019"/>
    </source>
</evidence>
<dbReference type="PROSITE" id="PS00345">
    <property type="entry name" value="ETS_DOMAIN_1"/>
    <property type="match status" value="1"/>
</dbReference>
<dbReference type="InterPro" id="IPR036388">
    <property type="entry name" value="WH-like_DNA-bd_sf"/>
</dbReference>
<reference evidence="12" key="2">
    <citation type="submission" date="2014-03" db="EMBL/GenBank/DDBJ databases">
        <authorList>
            <person name="Genoscope - CEA"/>
        </authorList>
    </citation>
    <scope>NUCLEOTIDE SEQUENCE</scope>
</reference>
<dbReference type="PROSITE" id="PS50061">
    <property type="entry name" value="ETS_DOMAIN_3"/>
    <property type="match status" value="1"/>
</dbReference>
<keyword evidence="5 9" id="KW-0238">DNA-binding</keyword>
<feature type="compositionally biased region" description="Basic residues" evidence="10">
    <location>
        <begin position="181"/>
        <end position="191"/>
    </location>
</feature>
<evidence type="ECO:0000256" key="10">
    <source>
        <dbReference type="SAM" id="MobiDB-lite"/>
    </source>
</evidence>
<dbReference type="AlphaFoldDB" id="A0A060XGQ6"/>
<name>A0A060XGQ6_ONCMY</name>
<feature type="compositionally biased region" description="Polar residues" evidence="10">
    <location>
        <begin position="192"/>
        <end position="202"/>
    </location>
</feature>
<evidence type="ECO:0000256" key="1">
    <source>
        <dbReference type="ARBA" id="ARBA00004123"/>
    </source>
</evidence>
<organism evidence="12 13">
    <name type="scientific">Oncorhynchus mykiss</name>
    <name type="common">Rainbow trout</name>
    <name type="synonym">Salmo gairdneri</name>
    <dbReference type="NCBI Taxonomy" id="8022"/>
    <lineage>
        <taxon>Eukaryota</taxon>
        <taxon>Metazoa</taxon>
        <taxon>Chordata</taxon>
        <taxon>Craniata</taxon>
        <taxon>Vertebrata</taxon>
        <taxon>Euteleostomi</taxon>
        <taxon>Actinopterygii</taxon>
        <taxon>Neopterygii</taxon>
        <taxon>Teleostei</taxon>
        <taxon>Protacanthopterygii</taxon>
        <taxon>Salmoniformes</taxon>
        <taxon>Salmonidae</taxon>
        <taxon>Salmoninae</taxon>
        <taxon>Oncorhynchus</taxon>
    </lineage>
</organism>
<feature type="compositionally biased region" description="Acidic residues" evidence="10">
    <location>
        <begin position="312"/>
        <end position="324"/>
    </location>
</feature>
<keyword evidence="7" id="KW-0804">Transcription</keyword>
<dbReference type="PANTHER" id="PTHR11849:SF10">
    <property type="entry name" value="ETS-RELATED TRANSCRIPTION FACTOR ELF-2"/>
    <property type="match status" value="1"/>
</dbReference>
<feature type="region of interest" description="Disordered" evidence="10">
    <location>
        <begin position="516"/>
        <end position="603"/>
    </location>
</feature>
<dbReference type="GO" id="GO:0045893">
    <property type="term" value="P:positive regulation of DNA-templated transcription"/>
    <property type="evidence" value="ECO:0007669"/>
    <property type="project" value="UniProtKB-ARBA"/>
</dbReference>
<feature type="compositionally biased region" description="Pro residues" evidence="10">
    <location>
        <begin position="521"/>
        <end position="542"/>
    </location>
</feature>
<dbReference type="Proteomes" id="UP000193380">
    <property type="component" value="Unassembled WGS sequence"/>
</dbReference>
<dbReference type="Pfam" id="PF00178">
    <property type="entry name" value="Ets"/>
    <property type="match status" value="1"/>
</dbReference>
<sequence length="603" mass="65534">MTSVVMADGGGNMVEYVTVMEETEQSEEGEVVQEIVETVIGEDGEEYPAVVVEEVPSAQVEQCYAAQVLVYDDGTYLMQDVGDEQEVVTEVVETEVSSHGGTMCFDKTFEAAEALLHMDSPSSFHGDRNNTGNHSTPPILALLGTRHYKWVGHDADCLFFIFAPMEEDSFPIPPDYEPPSAKKKKGGRKSKTQQPQPDTNCTIDLGIRKRPREGKGSTTYLWEFLLDLLQDKNTCPRYIKWMQRDKGIFKLVDSKAVSKLWGKHKNKPDMNYETMGRALRYYYQRGILAKVEGQRLAYQFKDMPKNIRVIDDDGDEEGEEGEGEPSEHHRAVQTLTLDPATSTQTKQSYVTVVPAASGNRTMRLAMPMVMTTTLGQMTLNSSTVFTTQAPITLGNAHASGPKLVIQTLPTMMPSGAKSGEKITIITIPAAQLAQLTQGNLSAQLSGQLAQLIQAKPVTQLIQAKPVTQLVQVKPVTQLIQAKPVTQLVQAKPVTQLVQAKPATLQIMQKPAPPLILAKPVRQPPNQQPPAASPVGIPQPPPSTAITTPVPTPTTPPVKEAISPPTALPESTPSPPSASTEPSQSSPEDPSASESAQNPVALES</sequence>
<dbReference type="FunFam" id="1.10.10.10:FF:000066">
    <property type="entry name" value="ETS-related transcription factor Elf-2 isoform X1"/>
    <property type="match status" value="1"/>
</dbReference>
<dbReference type="InterPro" id="IPR046328">
    <property type="entry name" value="ETS_fam"/>
</dbReference>
<protein>
    <recommendedName>
        <fullName evidence="11">ETS domain-containing protein</fullName>
    </recommendedName>
</protein>
<feature type="region of interest" description="Disordered" evidence="10">
    <location>
        <begin position="309"/>
        <end position="331"/>
    </location>
</feature>
<dbReference type="EMBL" id="FR905365">
    <property type="protein sequence ID" value="CDQ78748.1"/>
    <property type="molecule type" value="Genomic_DNA"/>
</dbReference>
<keyword evidence="3" id="KW-0597">Phosphoprotein</keyword>
<dbReference type="InterPro" id="IPR000418">
    <property type="entry name" value="Ets_dom"/>
</dbReference>
<dbReference type="InterPro" id="IPR036390">
    <property type="entry name" value="WH_DNA-bd_sf"/>
</dbReference>
<gene>
    <name evidence="12" type="ORF">GSONMT00009398001</name>
</gene>
<feature type="region of interest" description="Disordered" evidence="10">
    <location>
        <begin position="171"/>
        <end position="204"/>
    </location>
</feature>
<evidence type="ECO:0000313" key="13">
    <source>
        <dbReference type="Proteomes" id="UP000193380"/>
    </source>
</evidence>
<accession>A0A060XGQ6</accession>
<dbReference type="PANTHER" id="PTHR11849">
    <property type="entry name" value="ETS"/>
    <property type="match status" value="1"/>
</dbReference>
<evidence type="ECO:0000256" key="7">
    <source>
        <dbReference type="ARBA" id="ARBA00023163"/>
    </source>
</evidence>
<dbReference type="GO" id="GO:0030154">
    <property type="term" value="P:cell differentiation"/>
    <property type="evidence" value="ECO:0007669"/>
    <property type="project" value="TreeGrafter"/>
</dbReference>
<proteinExistence type="inferred from homology"/>
<dbReference type="GO" id="GO:0000981">
    <property type="term" value="F:DNA-binding transcription factor activity, RNA polymerase II-specific"/>
    <property type="evidence" value="ECO:0007669"/>
    <property type="project" value="TreeGrafter"/>
</dbReference>
<dbReference type="GO" id="GO:0005634">
    <property type="term" value="C:nucleus"/>
    <property type="evidence" value="ECO:0007669"/>
    <property type="project" value="UniProtKB-SubCell"/>
</dbReference>
<keyword evidence="6" id="KW-0010">Activator</keyword>
<evidence type="ECO:0000256" key="3">
    <source>
        <dbReference type="ARBA" id="ARBA00022553"/>
    </source>
</evidence>
<dbReference type="PRINTS" id="PR00454">
    <property type="entry name" value="ETSDOMAIN"/>
</dbReference>
<keyword evidence="4" id="KW-0805">Transcription regulation</keyword>
<feature type="compositionally biased region" description="Low complexity" evidence="10">
    <location>
        <begin position="562"/>
        <end position="594"/>
    </location>
</feature>
<evidence type="ECO:0000256" key="4">
    <source>
        <dbReference type="ARBA" id="ARBA00023015"/>
    </source>
</evidence>
<comment type="subcellular location">
    <subcellularLocation>
        <location evidence="1 9">Nucleus</location>
    </subcellularLocation>
</comment>
<dbReference type="SMART" id="SM00413">
    <property type="entry name" value="ETS"/>
    <property type="match status" value="1"/>
</dbReference>
<dbReference type="STRING" id="8022.A0A060XGQ6"/>
<feature type="domain" description="ETS" evidence="11">
    <location>
        <begin position="219"/>
        <end position="301"/>
    </location>
</feature>
<dbReference type="SUPFAM" id="SSF46785">
    <property type="entry name" value="Winged helix' DNA-binding domain"/>
    <property type="match status" value="1"/>
</dbReference>
<dbReference type="InterPro" id="IPR022084">
    <property type="entry name" value="TF_Elf_N"/>
</dbReference>
<dbReference type="Gene3D" id="1.10.10.10">
    <property type="entry name" value="Winged helix-like DNA-binding domain superfamily/Winged helix DNA-binding domain"/>
    <property type="match status" value="1"/>
</dbReference>